<accession>A0A2A2G7Q6</accession>
<gene>
    <name evidence="3" type="ORF">CK503_14455</name>
</gene>
<protein>
    <recommendedName>
        <fullName evidence="2">Uncharacterized protein TP-0789 domain-containing protein</fullName>
    </recommendedName>
</protein>
<organism evidence="3 4">
    <name type="scientific">Fodinibius salipaludis</name>
    <dbReference type="NCBI Taxonomy" id="2032627"/>
    <lineage>
        <taxon>Bacteria</taxon>
        <taxon>Pseudomonadati</taxon>
        <taxon>Balneolota</taxon>
        <taxon>Balneolia</taxon>
        <taxon>Balneolales</taxon>
        <taxon>Balneolaceae</taxon>
        <taxon>Fodinibius</taxon>
    </lineage>
</organism>
<proteinExistence type="predicted"/>
<evidence type="ECO:0000259" key="2">
    <source>
        <dbReference type="Pfam" id="PF17131"/>
    </source>
</evidence>
<dbReference type="PANTHER" id="PTHR37507">
    <property type="entry name" value="SPORULATION PROTEIN YDCC"/>
    <property type="match status" value="1"/>
</dbReference>
<evidence type="ECO:0000313" key="4">
    <source>
        <dbReference type="Proteomes" id="UP000218831"/>
    </source>
</evidence>
<evidence type="ECO:0000256" key="1">
    <source>
        <dbReference type="ARBA" id="ARBA00022729"/>
    </source>
</evidence>
<dbReference type="Gene3D" id="2.50.20.10">
    <property type="entry name" value="Lipoprotein localisation LolA/LolB/LppX"/>
    <property type="match status" value="1"/>
</dbReference>
<dbReference type="InterPro" id="IPR029046">
    <property type="entry name" value="LolA/LolB/LppX"/>
</dbReference>
<comment type="caution">
    <text evidence="3">The sequence shown here is derived from an EMBL/GenBank/DDBJ whole genome shotgun (WGS) entry which is preliminary data.</text>
</comment>
<dbReference type="Proteomes" id="UP000218831">
    <property type="component" value="Unassembled WGS sequence"/>
</dbReference>
<dbReference type="AlphaFoldDB" id="A0A2A2G7Q6"/>
<dbReference type="PIRSF" id="PIRSF028205">
    <property type="entry name" value="UCP028205"/>
    <property type="match status" value="1"/>
</dbReference>
<dbReference type="OrthoDB" id="597707at2"/>
<dbReference type="InterPro" id="IPR011220">
    <property type="entry name" value="UCP028205"/>
</dbReference>
<dbReference type="InterPro" id="IPR033399">
    <property type="entry name" value="TP_0789-like"/>
</dbReference>
<dbReference type="Pfam" id="PF17131">
    <property type="entry name" value="LolA_like"/>
    <property type="match status" value="1"/>
</dbReference>
<name>A0A2A2G7Q6_9BACT</name>
<feature type="domain" description="Uncharacterized protein TP-0789" evidence="2">
    <location>
        <begin position="89"/>
        <end position="257"/>
    </location>
</feature>
<reference evidence="3 4" key="1">
    <citation type="submission" date="2017-08" db="EMBL/GenBank/DDBJ databases">
        <title>Aliifodinibius alkalisoli sp. nov., isolated from saline alkaline soil.</title>
        <authorList>
            <person name="Liu D."/>
            <person name="Zhang G."/>
        </authorList>
    </citation>
    <scope>NUCLEOTIDE SEQUENCE [LARGE SCALE GENOMIC DNA]</scope>
    <source>
        <strain evidence="3 4">WN023</strain>
    </source>
</reference>
<sequence length="260" mass="30077">MNNQSNNSIIMGKSNNSMLFSVCMLLFIPISTLVSVESTLVDPATILKKADKTRTVSGSMKIDVTIEVYKDNQLSNSENFEVFAKGDDKTLIKSYNDDKVQRLILSVKNNMWVYYPNTRKPLRISPLQRMMGQVSNADITRINFSGDYTPELLRTEAAEGRECYVLQLKLKGEANQTYPKIVYWVAKENFQPVKADFYLISGKRLKSAYYEKYKDGVLYKTRIESALRKDQYSLIYYNKMTSEQVPDIYFNKNYISRLIK</sequence>
<dbReference type="PANTHER" id="PTHR37507:SF2">
    <property type="entry name" value="SPORULATION PROTEIN YDCC"/>
    <property type="match status" value="1"/>
</dbReference>
<dbReference type="InterPro" id="IPR052944">
    <property type="entry name" value="Sporulation_related"/>
</dbReference>
<dbReference type="EMBL" id="NSKE01000012">
    <property type="protein sequence ID" value="PAU92885.1"/>
    <property type="molecule type" value="Genomic_DNA"/>
</dbReference>
<dbReference type="CDD" id="cd16329">
    <property type="entry name" value="LolA_like"/>
    <property type="match status" value="1"/>
</dbReference>
<dbReference type="SUPFAM" id="SSF89392">
    <property type="entry name" value="Prokaryotic lipoproteins and lipoprotein localization factors"/>
    <property type="match status" value="1"/>
</dbReference>
<evidence type="ECO:0000313" key="3">
    <source>
        <dbReference type="EMBL" id="PAU92885.1"/>
    </source>
</evidence>
<keyword evidence="4" id="KW-1185">Reference proteome</keyword>
<keyword evidence="1" id="KW-0732">Signal</keyword>